<name>X1U4N0_9ZZZZ</name>
<evidence type="ECO:0000259" key="1">
    <source>
        <dbReference type="Pfam" id="PF12706"/>
    </source>
</evidence>
<organism evidence="2">
    <name type="scientific">marine sediment metagenome</name>
    <dbReference type="NCBI Taxonomy" id="412755"/>
    <lineage>
        <taxon>unclassified sequences</taxon>
        <taxon>metagenomes</taxon>
        <taxon>ecological metagenomes</taxon>
    </lineage>
</organism>
<evidence type="ECO:0000313" key="2">
    <source>
        <dbReference type="EMBL" id="GAI87269.1"/>
    </source>
</evidence>
<dbReference type="AlphaFoldDB" id="X1U4N0"/>
<dbReference type="SUPFAM" id="SSF56281">
    <property type="entry name" value="Metallo-hydrolase/oxidoreductase"/>
    <property type="match status" value="1"/>
</dbReference>
<dbReference type="PANTHER" id="PTHR42663:SF6">
    <property type="entry name" value="HYDROLASE C777.06C-RELATED"/>
    <property type="match status" value="1"/>
</dbReference>
<dbReference type="InterPro" id="IPR001279">
    <property type="entry name" value="Metallo-B-lactamas"/>
</dbReference>
<sequence length="257" mass="28555">MELEILGAHNCESRDAKLTSLLIDRIIAIDAGSLTASLSLEAQQRVKAILITHRHFDHIRDLATFGMNAYMSGPINIYALDSVLGVISTHLLNEIVYPDFRNKPFPEKPALKFCPLEPNREVTIEGYAVLPLPVNHHNVPTIGYQVTAPDRKSIFYTGDTGRNPSSLWEAVSPGLLVTEVTLPDKFESFAQDTGHLTPRLLKQELLDFKRVRGYLPPIVTVHMSPHVEGEIKEEVAQVAKELAAKITPGYEGMKVII</sequence>
<dbReference type="InterPro" id="IPR036866">
    <property type="entry name" value="RibonucZ/Hydroxyglut_hydro"/>
</dbReference>
<gene>
    <name evidence="2" type="ORF">S12H4_17875</name>
</gene>
<feature type="domain" description="Metallo-beta-lactamase" evidence="1">
    <location>
        <begin position="41"/>
        <end position="200"/>
    </location>
</feature>
<dbReference type="PANTHER" id="PTHR42663">
    <property type="entry name" value="HYDROLASE C777.06C-RELATED-RELATED"/>
    <property type="match status" value="1"/>
</dbReference>
<protein>
    <recommendedName>
        <fullName evidence="1">Metallo-beta-lactamase domain-containing protein</fullName>
    </recommendedName>
</protein>
<proteinExistence type="predicted"/>
<reference evidence="2" key="1">
    <citation type="journal article" date="2014" name="Front. Microbiol.">
        <title>High frequency of phylogenetically diverse reductive dehalogenase-homologous genes in deep subseafloor sedimentary metagenomes.</title>
        <authorList>
            <person name="Kawai M."/>
            <person name="Futagami T."/>
            <person name="Toyoda A."/>
            <person name="Takaki Y."/>
            <person name="Nishi S."/>
            <person name="Hori S."/>
            <person name="Arai W."/>
            <person name="Tsubouchi T."/>
            <person name="Morono Y."/>
            <person name="Uchiyama I."/>
            <person name="Ito T."/>
            <person name="Fujiyama A."/>
            <person name="Inagaki F."/>
            <person name="Takami H."/>
        </authorList>
    </citation>
    <scope>NUCLEOTIDE SEQUENCE</scope>
    <source>
        <strain evidence="2">Expedition CK06-06</strain>
    </source>
</reference>
<accession>X1U4N0</accession>
<dbReference type="Gene3D" id="3.60.15.10">
    <property type="entry name" value="Ribonuclease Z/Hydroxyacylglutathione hydrolase-like"/>
    <property type="match status" value="1"/>
</dbReference>
<dbReference type="Pfam" id="PF12706">
    <property type="entry name" value="Lactamase_B_2"/>
    <property type="match status" value="1"/>
</dbReference>
<dbReference type="EMBL" id="BARW01008779">
    <property type="protein sequence ID" value="GAI87269.1"/>
    <property type="molecule type" value="Genomic_DNA"/>
</dbReference>
<comment type="caution">
    <text evidence="2">The sequence shown here is derived from an EMBL/GenBank/DDBJ whole genome shotgun (WGS) entry which is preliminary data.</text>
</comment>